<reference evidence="2 3" key="1">
    <citation type="submission" date="2014-11" db="EMBL/GenBank/DDBJ databases">
        <title>Draft genome sequence of Kirrobacter mercurialis.</title>
        <authorList>
            <person name="Coil D.A."/>
            <person name="Eisen J.A."/>
        </authorList>
    </citation>
    <scope>NUCLEOTIDE SEQUENCE [LARGE SCALE GENOMIC DNA]</scope>
    <source>
        <strain evidence="2 3">Coronado</strain>
    </source>
</reference>
<dbReference type="EMBL" id="JTDN01000001">
    <property type="protein sequence ID" value="KHL25658.1"/>
    <property type="molecule type" value="Genomic_DNA"/>
</dbReference>
<keyword evidence="3" id="KW-1185">Reference proteome</keyword>
<keyword evidence="1" id="KW-1133">Transmembrane helix</keyword>
<organism evidence="2 3">
    <name type="scientific">Croceibacterium mercuriale</name>
    <dbReference type="NCBI Taxonomy" id="1572751"/>
    <lineage>
        <taxon>Bacteria</taxon>
        <taxon>Pseudomonadati</taxon>
        <taxon>Pseudomonadota</taxon>
        <taxon>Alphaproteobacteria</taxon>
        <taxon>Sphingomonadales</taxon>
        <taxon>Erythrobacteraceae</taxon>
        <taxon>Croceibacterium</taxon>
    </lineage>
</organism>
<evidence type="ECO:0000313" key="2">
    <source>
        <dbReference type="EMBL" id="KHL25658.1"/>
    </source>
</evidence>
<keyword evidence="1" id="KW-0812">Transmembrane</keyword>
<evidence type="ECO:0000256" key="1">
    <source>
        <dbReference type="SAM" id="Phobius"/>
    </source>
</evidence>
<keyword evidence="1" id="KW-0472">Membrane</keyword>
<gene>
    <name evidence="2" type="ORF">PK98_03125</name>
</gene>
<accession>A0A0B2BVL4</accession>
<comment type="caution">
    <text evidence="2">The sequence shown here is derived from an EMBL/GenBank/DDBJ whole genome shotgun (WGS) entry which is preliminary data.</text>
</comment>
<proteinExistence type="predicted"/>
<name>A0A0B2BVL4_9SPHN</name>
<dbReference type="Proteomes" id="UP000030988">
    <property type="component" value="Unassembled WGS sequence"/>
</dbReference>
<feature type="transmembrane region" description="Helical" evidence="1">
    <location>
        <begin position="45"/>
        <end position="65"/>
    </location>
</feature>
<evidence type="ECO:0000313" key="3">
    <source>
        <dbReference type="Proteomes" id="UP000030988"/>
    </source>
</evidence>
<dbReference type="AlphaFoldDB" id="A0A0B2BVL4"/>
<sequence>MWWRIISGALAALGLLCGIWLIYEVRSGVTHTRGGTITRAESPEAFWFIIAIGILWIAFCFFAAVKAWRKSRREPSF</sequence>
<protein>
    <submittedName>
        <fullName evidence="2">Uncharacterized protein</fullName>
    </submittedName>
</protein>